<dbReference type="Pfam" id="PF02310">
    <property type="entry name" value="B12-binding"/>
    <property type="match status" value="1"/>
</dbReference>
<reference evidence="4 5" key="1">
    <citation type="submission" date="2017-03" db="EMBL/GenBank/DDBJ databases">
        <title>Complete genome sequence of Candidatus 'Thiodictyon syntrophicum' sp. nov. strain Cad16T, a photolithoautotroph purple sulfur bacterium isolated from an alpine meromictic lake.</title>
        <authorList>
            <person name="Luedin S.M."/>
            <person name="Pothier J.F."/>
            <person name="Danza F."/>
            <person name="Storelli N."/>
            <person name="Wittwer M."/>
            <person name="Tonolla M."/>
        </authorList>
    </citation>
    <scope>NUCLEOTIDE SEQUENCE [LARGE SCALE GENOMIC DNA]</scope>
    <source>
        <strain evidence="4 5">Cad16T</strain>
    </source>
</reference>
<keyword evidence="2" id="KW-0170">Cobalt</keyword>
<dbReference type="InterPro" id="IPR036724">
    <property type="entry name" value="Cobalamin-bd_sf"/>
</dbReference>
<proteinExistence type="predicted"/>
<dbReference type="InterPro" id="IPR050554">
    <property type="entry name" value="Met_Synthase/Corrinoid"/>
</dbReference>
<dbReference type="GO" id="GO:0050667">
    <property type="term" value="P:homocysteine metabolic process"/>
    <property type="evidence" value="ECO:0007669"/>
    <property type="project" value="TreeGrafter"/>
</dbReference>
<feature type="domain" description="B12-binding" evidence="3">
    <location>
        <begin position="102"/>
        <end position="226"/>
    </location>
</feature>
<gene>
    <name evidence="4" type="ORF">THSYN_27305</name>
</gene>
<keyword evidence="5" id="KW-1185">Reference proteome</keyword>
<dbReference type="GO" id="GO:0046872">
    <property type="term" value="F:metal ion binding"/>
    <property type="evidence" value="ECO:0007669"/>
    <property type="project" value="UniProtKB-KW"/>
</dbReference>
<dbReference type="SUPFAM" id="SSF52242">
    <property type="entry name" value="Cobalamin (vitamin B12)-binding domain"/>
    <property type="match status" value="1"/>
</dbReference>
<dbReference type="Proteomes" id="UP000232638">
    <property type="component" value="Chromosome"/>
</dbReference>
<dbReference type="AlphaFoldDB" id="A0A2K8UFJ4"/>
<dbReference type="OrthoDB" id="5756833at2"/>
<dbReference type="InterPro" id="IPR036594">
    <property type="entry name" value="Meth_synthase_dom"/>
</dbReference>
<sequence>MATEDLDLPVPDSTLTILYPGFVAALLAGHRRRCEALTDQALGAGVPILALYQQLFQRALYQVGEEWEHNRISVGTEHLATAVVEGLLNRLYPRVIAPYRRGRRIIIGSVEGELHQVGAKMACDVFEMHGWEALYLGADTPTTELLRTVLELQPNAVGLSLSIDTHLDALHAALGLLRAAHPALPLLIGGQGLRRLGPTLTADPKVHYMADLDALERLVTRLDRDG</sequence>
<organism evidence="4 5">
    <name type="scientific">Candidatus Thiodictyon syntrophicum</name>
    <dbReference type="NCBI Taxonomy" id="1166950"/>
    <lineage>
        <taxon>Bacteria</taxon>
        <taxon>Pseudomonadati</taxon>
        <taxon>Pseudomonadota</taxon>
        <taxon>Gammaproteobacteria</taxon>
        <taxon>Chromatiales</taxon>
        <taxon>Chromatiaceae</taxon>
        <taxon>Thiodictyon</taxon>
    </lineage>
</organism>
<dbReference type="GO" id="GO:0046653">
    <property type="term" value="P:tetrahydrofolate metabolic process"/>
    <property type="evidence" value="ECO:0007669"/>
    <property type="project" value="TreeGrafter"/>
</dbReference>
<dbReference type="EMBL" id="CP020370">
    <property type="protein sequence ID" value="AUB84277.1"/>
    <property type="molecule type" value="Genomic_DNA"/>
</dbReference>
<dbReference type="PANTHER" id="PTHR45833:SF1">
    <property type="entry name" value="METHIONINE SYNTHASE"/>
    <property type="match status" value="1"/>
</dbReference>
<evidence type="ECO:0000256" key="1">
    <source>
        <dbReference type="ARBA" id="ARBA00022723"/>
    </source>
</evidence>
<evidence type="ECO:0000313" key="5">
    <source>
        <dbReference type="Proteomes" id="UP000232638"/>
    </source>
</evidence>
<accession>A0A2K8UFJ4</accession>
<dbReference type="InterPro" id="IPR006158">
    <property type="entry name" value="Cobalamin-bd"/>
</dbReference>
<dbReference type="Gene3D" id="1.10.1240.10">
    <property type="entry name" value="Methionine synthase domain"/>
    <property type="match status" value="1"/>
</dbReference>
<protein>
    <recommendedName>
        <fullName evidence="3">B12-binding domain-containing protein</fullName>
    </recommendedName>
</protein>
<dbReference type="Pfam" id="PF02607">
    <property type="entry name" value="B12-binding_2"/>
    <property type="match status" value="1"/>
</dbReference>
<dbReference type="InterPro" id="IPR003759">
    <property type="entry name" value="Cbl-bd_cap"/>
</dbReference>
<dbReference type="PANTHER" id="PTHR45833">
    <property type="entry name" value="METHIONINE SYNTHASE"/>
    <property type="match status" value="1"/>
</dbReference>
<name>A0A2K8UFJ4_9GAMM</name>
<evidence type="ECO:0000256" key="2">
    <source>
        <dbReference type="ARBA" id="ARBA00023285"/>
    </source>
</evidence>
<dbReference type="GO" id="GO:0005829">
    <property type="term" value="C:cytosol"/>
    <property type="evidence" value="ECO:0007669"/>
    <property type="project" value="TreeGrafter"/>
</dbReference>
<dbReference type="PROSITE" id="PS51332">
    <property type="entry name" value="B12_BINDING"/>
    <property type="match status" value="1"/>
</dbReference>
<evidence type="ECO:0000313" key="4">
    <source>
        <dbReference type="EMBL" id="AUB84277.1"/>
    </source>
</evidence>
<dbReference type="KEGG" id="tsy:THSYN_27305"/>
<dbReference type="Gene3D" id="3.40.50.280">
    <property type="entry name" value="Cobalamin-binding domain"/>
    <property type="match status" value="1"/>
</dbReference>
<keyword evidence="1" id="KW-0479">Metal-binding</keyword>
<dbReference type="RefSeq" id="WP_100921939.1">
    <property type="nucleotide sequence ID" value="NZ_CP020370.1"/>
</dbReference>
<evidence type="ECO:0000259" key="3">
    <source>
        <dbReference type="PROSITE" id="PS51332"/>
    </source>
</evidence>
<dbReference type="CDD" id="cd02065">
    <property type="entry name" value="B12-binding_like"/>
    <property type="match status" value="1"/>
</dbReference>
<dbReference type="GO" id="GO:0031419">
    <property type="term" value="F:cobalamin binding"/>
    <property type="evidence" value="ECO:0007669"/>
    <property type="project" value="InterPro"/>
</dbReference>
<dbReference type="GO" id="GO:0008705">
    <property type="term" value="F:methionine synthase activity"/>
    <property type="evidence" value="ECO:0007669"/>
    <property type="project" value="TreeGrafter"/>
</dbReference>